<evidence type="ECO:0000256" key="3">
    <source>
        <dbReference type="ARBA" id="ARBA00001968"/>
    </source>
</evidence>
<dbReference type="PRINTS" id="PR01607">
    <property type="entry name" value="APYRASEFAMLY"/>
</dbReference>
<dbReference type="PROSITE" id="PS00785">
    <property type="entry name" value="5_NUCLEOTIDASE_1"/>
    <property type="match status" value="2"/>
</dbReference>
<dbReference type="PROSITE" id="PS51782">
    <property type="entry name" value="LYSM"/>
    <property type="match status" value="1"/>
</dbReference>
<dbReference type="OrthoDB" id="9800780at2"/>
<evidence type="ECO:0000256" key="9">
    <source>
        <dbReference type="ARBA" id="ARBA00023268"/>
    </source>
</evidence>
<dbReference type="CDD" id="cd00845">
    <property type="entry name" value="MPP_UshA_N_like"/>
    <property type="match status" value="1"/>
</dbReference>
<comment type="catalytic activity">
    <reaction evidence="1">
        <text>a ribonucleoside 3'-phosphate + H2O = a ribonucleoside + phosphate</text>
        <dbReference type="Rhea" id="RHEA:10144"/>
        <dbReference type="ChEBI" id="CHEBI:13197"/>
        <dbReference type="ChEBI" id="CHEBI:15377"/>
        <dbReference type="ChEBI" id="CHEBI:18254"/>
        <dbReference type="ChEBI" id="CHEBI:43474"/>
        <dbReference type="EC" id="3.1.3.6"/>
    </reaction>
</comment>
<sequence length="1138" mass="124118">MKGIFRKASAWLLVLAMVLSMVIPGGMVYADGGQVKITILATSDIHGRIYPWDYAIDSATDNTGFAKVYSVVKEVRKENPNTILIDNGDTIQDNMASLFNGEEIHPMVQAMNMMGYDAWTLGNHEFNFGLDVLGRAIKGSKAPVLAANIYKADGTRFVKPYIIKEVQGVKIAIVGMISPHIPRWEASTPKNFEGLTFTEPAEETKKVLAELKGKADIIIGSYHIGEEGEYGSQGVGDIVKENPEFAAMIAGHAHSDIPGKDINGVLIVEPKAYGNKVSRIDFTLEQKDGKWVIVDQNSQNIDTKGYPSDREMEEAFKTYHDRAREEVNTVIGKVTANFLDNVNVLPGIPTAQVQDTALIDFINEVQMHYTGADVSAAALFDAKSNVLAGDFKKKDVANIYKYENTLMAVKVTGKELKAFMEEYGGKYFNTYQPGDVTISFDPNIRGYNFDMFAGVDYEIDISKPAGQRITNLKFKGKPVTDDMELTLAVNNYRYGGLLKAGIIRGENKVYDSYEKYGDAGRIRDLIVKYVQEKGTITPKTDHNWKIVGADLNHVLKDEVYDLVKKGHMVIPTSADGRTPNVKALNVYDLIRAGKLPYKNITILHTNDTHSRIEWGKNDGMGFDKIATMVRNMKAKNPNTLVIDAGDAFHGQTIATLGKGESVAKVMDKIGYDAMAPGNHDFNYGQERLLALDQMTKFPILAANIKKADGTNLLTPYVIKEMDGIKVGIFGLATPETAYKTHPNNVKGLVFEDPVKAAGEMVKELQSKTDVIVAVTHLGLDESSMDTSKKVAENVDGIDIIIDGHSHTVLKNGLAVGKTLIAQAGEYDKNLGIVDLYLKDGKVVHKYATLFGKAAAEGIGADGDIKALIAAIKGENEKITSVVVGKSSVTLDGERGHVRTGETNLGNLITDAMLEVTKADVALTNGGGIRASINEGEITKGEVITVLPFGNYVVVKALKGSDLLAALEHGVSAYPNEAGHFAHVAGLTYKFNPNKPAGQRITEVMVGGEKLDINKTYKVATNDFLAAGGDKYDMFKTAPTLGEYPGLDEITIQYIAAKGTVDAKVQGRIVAAEQAPVLEKAPMQEKVPTAEKVKEYTVKAGDVLWKIAKQFGLSYEKLVEFNNIKNPHRIFPGQKLLIP</sequence>
<comment type="catalytic activity">
    <reaction evidence="2">
        <text>a nucleoside 2',3'-cyclic phosphate + H2O = a nucleoside 3'-phosphate + H(+)</text>
        <dbReference type="Rhea" id="RHEA:19621"/>
        <dbReference type="ChEBI" id="CHEBI:15377"/>
        <dbReference type="ChEBI" id="CHEBI:15378"/>
        <dbReference type="ChEBI" id="CHEBI:66949"/>
        <dbReference type="ChEBI" id="CHEBI:66954"/>
        <dbReference type="EC" id="3.1.4.16"/>
    </reaction>
</comment>
<dbReference type="PANTHER" id="PTHR11575:SF24">
    <property type="entry name" value="5'-NUCLEOTIDASE"/>
    <property type="match status" value="1"/>
</dbReference>
<proteinExistence type="predicted"/>
<dbReference type="InterPro" id="IPR018392">
    <property type="entry name" value="LysM"/>
</dbReference>
<dbReference type="InterPro" id="IPR004843">
    <property type="entry name" value="Calcineurin-like_PHP"/>
</dbReference>
<dbReference type="PROSITE" id="PS00786">
    <property type="entry name" value="5_NUCLEOTIDASE_2"/>
    <property type="match status" value="1"/>
</dbReference>
<dbReference type="Proteomes" id="UP000070456">
    <property type="component" value="Unassembled WGS sequence"/>
</dbReference>
<dbReference type="GO" id="GO:0000166">
    <property type="term" value="F:nucleotide binding"/>
    <property type="evidence" value="ECO:0007669"/>
    <property type="project" value="UniProtKB-KW"/>
</dbReference>
<dbReference type="InterPro" id="IPR006179">
    <property type="entry name" value="5_nucleotidase/apyrase"/>
</dbReference>
<dbReference type="SUPFAM" id="SSF54106">
    <property type="entry name" value="LysM domain"/>
    <property type="match status" value="1"/>
</dbReference>
<evidence type="ECO:0000313" key="11">
    <source>
        <dbReference type="EMBL" id="KXG78640.1"/>
    </source>
</evidence>
<dbReference type="PANTHER" id="PTHR11575">
    <property type="entry name" value="5'-NUCLEOTIDASE-RELATED"/>
    <property type="match status" value="1"/>
</dbReference>
<dbReference type="CDD" id="cd07410">
    <property type="entry name" value="MPP_CpdB_N"/>
    <property type="match status" value="1"/>
</dbReference>
<dbReference type="SUPFAM" id="SSF56300">
    <property type="entry name" value="Metallo-dependent phosphatases"/>
    <property type="match status" value="2"/>
</dbReference>
<evidence type="ECO:0000259" key="10">
    <source>
        <dbReference type="PROSITE" id="PS51782"/>
    </source>
</evidence>
<keyword evidence="6" id="KW-0732">Signal</keyword>
<dbReference type="GO" id="GO:0046872">
    <property type="term" value="F:metal ion binding"/>
    <property type="evidence" value="ECO:0007669"/>
    <property type="project" value="UniProtKB-KW"/>
</dbReference>
<dbReference type="PATRIC" id="fig|520762.4.peg.192"/>
<dbReference type="InterPro" id="IPR036779">
    <property type="entry name" value="LysM_dom_sf"/>
</dbReference>
<dbReference type="Gene3D" id="3.90.780.10">
    <property type="entry name" value="5'-Nucleotidase, C-terminal domain"/>
    <property type="match status" value="2"/>
</dbReference>
<evidence type="ECO:0000256" key="4">
    <source>
        <dbReference type="ARBA" id="ARBA00004196"/>
    </source>
</evidence>
<evidence type="ECO:0000256" key="8">
    <source>
        <dbReference type="ARBA" id="ARBA00022801"/>
    </source>
</evidence>
<reference evidence="11 12" key="1">
    <citation type="submission" date="2015-12" db="EMBL/GenBank/DDBJ databases">
        <title>Draft genome sequence of the thermoanaerobe Thermotalea metallivorans, an isolate from the runoff channel of the Great Artesian Basin, Australia.</title>
        <authorList>
            <person name="Patel B.K."/>
        </authorList>
    </citation>
    <scope>NUCLEOTIDE SEQUENCE [LARGE SCALE GENOMIC DNA]</scope>
    <source>
        <strain evidence="11 12">B2-1</strain>
    </source>
</reference>
<dbReference type="GO" id="GO:0008254">
    <property type="term" value="F:3'-nucleotidase activity"/>
    <property type="evidence" value="ECO:0007669"/>
    <property type="project" value="UniProtKB-EC"/>
</dbReference>
<dbReference type="InterPro" id="IPR036907">
    <property type="entry name" value="5'-Nucleotdase_C_sf"/>
</dbReference>
<protein>
    <submittedName>
        <fullName evidence="11">Trifunctional nucleotide phosphoesterase protein YfkN</fullName>
    </submittedName>
</protein>
<evidence type="ECO:0000313" key="12">
    <source>
        <dbReference type="Proteomes" id="UP000070456"/>
    </source>
</evidence>
<comment type="cofactor">
    <cofactor evidence="3">
        <name>a divalent metal cation</name>
        <dbReference type="ChEBI" id="CHEBI:60240"/>
    </cofactor>
</comment>
<evidence type="ECO:0000256" key="5">
    <source>
        <dbReference type="ARBA" id="ARBA00022723"/>
    </source>
</evidence>
<keyword evidence="9" id="KW-0511">Multifunctional enzyme</keyword>
<dbReference type="AlphaFoldDB" id="A0A140LDL5"/>
<evidence type="ECO:0000256" key="7">
    <source>
        <dbReference type="ARBA" id="ARBA00022741"/>
    </source>
</evidence>
<evidence type="ECO:0000256" key="1">
    <source>
        <dbReference type="ARBA" id="ARBA00000527"/>
    </source>
</evidence>
<dbReference type="GO" id="GO:0009166">
    <property type="term" value="P:nucleotide catabolic process"/>
    <property type="evidence" value="ECO:0007669"/>
    <property type="project" value="InterPro"/>
</dbReference>
<dbReference type="InterPro" id="IPR008334">
    <property type="entry name" value="5'-Nucleotdase_C"/>
</dbReference>
<comment type="caution">
    <text evidence="11">The sequence shown here is derived from an EMBL/GenBank/DDBJ whole genome shotgun (WGS) entry which is preliminary data.</text>
</comment>
<dbReference type="EMBL" id="LOEE01000004">
    <property type="protein sequence ID" value="KXG78640.1"/>
    <property type="molecule type" value="Genomic_DNA"/>
</dbReference>
<keyword evidence="12" id="KW-1185">Reference proteome</keyword>
<organism evidence="11 12">
    <name type="scientific">Thermotalea metallivorans</name>
    <dbReference type="NCBI Taxonomy" id="520762"/>
    <lineage>
        <taxon>Bacteria</taxon>
        <taxon>Bacillati</taxon>
        <taxon>Bacillota</taxon>
        <taxon>Clostridia</taxon>
        <taxon>Peptostreptococcales</taxon>
        <taxon>Thermotaleaceae</taxon>
        <taxon>Thermotalea</taxon>
    </lineage>
</organism>
<accession>A0A140LDL5</accession>
<dbReference type="SUPFAM" id="SSF55816">
    <property type="entry name" value="5'-nucleotidase (syn. UDP-sugar hydrolase), C-terminal domain"/>
    <property type="match status" value="2"/>
</dbReference>
<dbReference type="InterPro" id="IPR029052">
    <property type="entry name" value="Metallo-depent_PP-like"/>
</dbReference>
<name>A0A140LDL5_9FIRM</name>
<dbReference type="RefSeq" id="WP_068554136.1">
    <property type="nucleotide sequence ID" value="NZ_LOEE01000004.1"/>
</dbReference>
<keyword evidence="8" id="KW-0378">Hydrolase</keyword>
<dbReference type="Pfam" id="PF02872">
    <property type="entry name" value="5_nucleotid_C"/>
    <property type="match status" value="2"/>
</dbReference>
<dbReference type="CDD" id="cd00118">
    <property type="entry name" value="LysM"/>
    <property type="match status" value="1"/>
</dbReference>
<dbReference type="Gene3D" id="3.60.21.10">
    <property type="match status" value="2"/>
</dbReference>
<dbReference type="Pfam" id="PF00149">
    <property type="entry name" value="Metallophos"/>
    <property type="match status" value="2"/>
</dbReference>
<dbReference type="Pfam" id="PF01476">
    <property type="entry name" value="LysM"/>
    <property type="match status" value="1"/>
</dbReference>
<keyword evidence="5" id="KW-0479">Metal-binding</keyword>
<evidence type="ECO:0000256" key="6">
    <source>
        <dbReference type="ARBA" id="ARBA00022729"/>
    </source>
</evidence>
<dbReference type="GO" id="GO:0008663">
    <property type="term" value="F:2',3'-cyclic-nucleotide 2'-phosphodiesterase activity"/>
    <property type="evidence" value="ECO:0007669"/>
    <property type="project" value="UniProtKB-EC"/>
</dbReference>
<dbReference type="GO" id="GO:0030313">
    <property type="term" value="C:cell envelope"/>
    <property type="evidence" value="ECO:0007669"/>
    <property type="project" value="UniProtKB-SubCell"/>
</dbReference>
<gene>
    <name evidence="11" type="primary">yfkN</name>
    <name evidence="11" type="ORF">AN619_01660</name>
</gene>
<keyword evidence="7" id="KW-0547">Nucleotide-binding</keyword>
<dbReference type="STRING" id="520762.AN619_01660"/>
<evidence type="ECO:0000256" key="2">
    <source>
        <dbReference type="ARBA" id="ARBA00001730"/>
    </source>
</evidence>
<dbReference type="InterPro" id="IPR006146">
    <property type="entry name" value="5'-Nucleotdase_CS"/>
</dbReference>
<dbReference type="Gene3D" id="3.10.350.10">
    <property type="entry name" value="LysM domain"/>
    <property type="match status" value="1"/>
</dbReference>
<dbReference type="InterPro" id="IPR041827">
    <property type="entry name" value="CpdB_N"/>
</dbReference>
<comment type="subcellular location">
    <subcellularLocation>
        <location evidence="4">Cell envelope</location>
    </subcellularLocation>
</comment>
<feature type="domain" description="LysM" evidence="10">
    <location>
        <begin position="1093"/>
        <end position="1137"/>
    </location>
</feature>
<dbReference type="SMART" id="SM00257">
    <property type="entry name" value="LysM"/>
    <property type="match status" value="1"/>
</dbReference>